<evidence type="ECO:0000313" key="3">
    <source>
        <dbReference type="Proteomes" id="UP000050865"/>
    </source>
</evidence>
<dbReference type="PANTHER" id="PTHR46211:SF14">
    <property type="entry name" value="GLYCEROPHOSPHODIESTER PHOSPHODIESTERASE"/>
    <property type="match status" value="1"/>
</dbReference>
<dbReference type="PATRIC" id="fig|1423730.4.peg.2453"/>
<accession>A0A0R2FBN3</accession>
<keyword evidence="3" id="KW-1185">Reference proteome</keyword>
<proteinExistence type="predicted"/>
<sequence>MGAAKPQGSYHADGHYVTVISKNYNTYSSFTWRKKQSTRALIDQTFLAKGRYDHSNGSHYYSLYTTAGKWYGYVNSRATTVAPGMQGLWHRTNKYVSLIKKGYPLWLSFFGSQNSSSSAHYQQTYHATGYYRAANGATYLSLYTSDGQWQGYINQVATKVVAGPQGNWLKTNFYATVTNSAYPLMKNFAGLHTDAKNLYQQTFHVTGEYKPTDGQTYYSLYNEKIQWVGYLDARAVKTVGSAQGAWLAHHETMIVAKVGYPFWPRLFSGNVKNTSAYIGQAVTINGMYHHLNGGTYYSVYQAGHWLGYVNAAALSANAVHVAPGFAMSAHRGDHAVAPENSLAAITAAKDAGYGIVEMDIRETKDHQYVLMHDDTIDRTTNGTGKVASLTLAQVEATTLNVSGYPALVGQTLRVPTFDQAIDAAAADGLFVNLDGSKENWADQAFTDHVVAKLKADNIYASSFFVLSNATLRKTFMTRYPDARITWLYSAQAGIRQTLAELRTYQHSLLTIADTQVTPAIIAEATKDGIPVHVYGVNNVDRASELKAEGVTYIESDSVTPSQLSIQ</sequence>
<dbReference type="GO" id="GO:0008081">
    <property type="term" value="F:phosphoric diester hydrolase activity"/>
    <property type="evidence" value="ECO:0007669"/>
    <property type="project" value="InterPro"/>
</dbReference>
<organism evidence="2 3">
    <name type="scientific">Lacticaseibacillus camelliae DSM 22697 = JCM 13995</name>
    <dbReference type="NCBI Taxonomy" id="1423730"/>
    <lineage>
        <taxon>Bacteria</taxon>
        <taxon>Bacillati</taxon>
        <taxon>Bacillota</taxon>
        <taxon>Bacilli</taxon>
        <taxon>Lactobacillales</taxon>
        <taxon>Lactobacillaceae</taxon>
        <taxon>Lacticaseibacillus</taxon>
    </lineage>
</organism>
<comment type="caution">
    <text evidence="2">The sequence shown here is derived from an EMBL/GenBank/DDBJ whole genome shotgun (WGS) entry which is preliminary data.</text>
</comment>
<protein>
    <recommendedName>
        <fullName evidence="1">GP-PDE domain-containing protein</fullName>
    </recommendedName>
</protein>
<dbReference type="Pfam" id="PF03009">
    <property type="entry name" value="GDPD"/>
    <property type="match status" value="1"/>
</dbReference>
<dbReference type="STRING" id="1423730.FC75_GL002365"/>
<dbReference type="PROSITE" id="PS51704">
    <property type="entry name" value="GP_PDE"/>
    <property type="match status" value="1"/>
</dbReference>
<dbReference type="AlphaFoldDB" id="A0A0R2FBN3"/>
<dbReference type="SUPFAM" id="SSF51695">
    <property type="entry name" value="PLC-like phosphodiesterases"/>
    <property type="match status" value="1"/>
</dbReference>
<feature type="domain" description="GP-PDE" evidence="1">
    <location>
        <begin position="325"/>
        <end position="565"/>
    </location>
</feature>
<dbReference type="GO" id="GO:0006629">
    <property type="term" value="P:lipid metabolic process"/>
    <property type="evidence" value="ECO:0007669"/>
    <property type="project" value="InterPro"/>
</dbReference>
<dbReference type="Proteomes" id="UP000050865">
    <property type="component" value="Unassembled WGS sequence"/>
</dbReference>
<gene>
    <name evidence="2" type="ORF">FC75_GL002365</name>
</gene>
<dbReference type="CDD" id="cd08566">
    <property type="entry name" value="GDPD_AtGDE_like"/>
    <property type="match status" value="1"/>
</dbReference>
<evidence type="ECO:0000313" key="2">
    <source>
        <dbReference type="EMBL" id="KRN25824.1"/>
    </source>
</evidence>
<evidence type="ECO:0000259" key="1">
    <source>
        <dbReference type="PROSITE" id="PS51704"/>
    </source>
</evidence>
<reference evidence="2 3" key="1">
    <citation type="journal article" date="2015" name="Genome Announc.">
        <title>Expanding the biotechnology potential of lactobacilli through comparative genomics of 213 strains and associated genera.</title>
        <authorList>
            <person name="Sun Z."/>
            <person name="Harris H.M."/>
            <person name="McCann A."/>
            <person name="Guo C."/>
            <person name="Argimon S."/>
            <person name="Zhang W."/>
            <person name="Yang X."/>
            <person name="Jeffery I.B."/>
            <person name="Cooney J.C."/>
            <person name="Kagawa T.F."/>
            <person name="Liu W."/>
            <person name="Song Y."/>
            <person name="Salvetti E."/>
            <person name="Wrobel A."/>
            <person name="Rasinkangas P."/>
            <person name="Parkhill J."/>
            <person name="Rea M.C."/>
            <person name="O'Sullivan O."/>
            <person name="Ritari J."/>
            <person name="Douillard F.P."/>
            <person name="Paul Ross R."/>
            <person name="Yang R."/>
            <person name="Briner A.E."/>
            <person name="Felis G.E."/>
            <person name="de Vos W.M."/>
            <person name="Barrangou R."/>
            <person name="Klaenhammer T.R."/>
            <person name="Caufield P.W."/>
            <person name="Cui Y."/>
            <person name="Zhang H."/>
            <person name="O'Toole P.W."/>
        </authorList>
    </citation>
    <scope>NUCLEOTIDE SEQUENCE [LARGE SCALE GENOMIC DNA]</scope>
    <source>
        <strain evidence="2 3">DSM 22697</strain>
    </source>
</reference>
<dbReference type="InterPro" id="IPR030395">
    <property type="entry name" value="GP_PDE_dom"/>
</dbReference>
<dbReference type="PANTHER" id="PTHR46211">
    <property type="entry name" value="GLYCEROPHOSPHORYL DIESTER PHOSPHODIESTERASE"/>
    <property type="match status" value="1"/>
</dbReference>
<dbReference type="EMBL" id="AYZJ01000004">
    <property type="protein sequence ID" value="KRN25824.1"/>
    <property type="molecule type" value="Genomic_DNA"/>
</dbReference>
<name>A0A0R2FBN3_9LACO</name>
<dbReference type="Gene3D" id="3.20.20.190">
    <property type="entry name" value="Phosphatidylinositol (PI) phosphodiesterase"/>
    <property type="match status" value="1"/>
</dbReference>
<dbReference type="InterPro" id="IPR017946">
    <property type="entry name" value="PLC-like_Pdiesterase_TIM-brl"/>
</dbReference>